<feature type="transmembrane region" description="Helical" evidence="1">
    <location>
        <begin position="12"/>
        <end position="40"/>
    </location>
</feature>
<comment type="caution">
    <text evidence="2">The sequence shown here is derived from an EMBL/GenBank/DDBJ whole genome shotgun (WGS) entry which is preliminary data.</text>
</comment>
<keyword evidence="3" id="KW-1185">Reference proteome</keyword>
<reference evidence="2 3" key="1">
    <citation type="journal article" date="2020" name="ISME J.">
        <title>Comparative genomics reveals insights into cyanobacterial evolution and habitat adaptation.</title>
        <authorList>
            <person name="Chen M.Y."/>
            <person name="Teng W.K."/>
            <person name="Zhao L."/>
            <person name="Hu C.X."/>
            <person name="Zhou Y.K."/>
            <person name="Han B.P."/>
            <person name="Song L.R."/>
            <person name="Shu W.S."/>
        </authorList>
    </citation>
    <scope>NUCLEOTIDE SEQUENCE [LARGE SCALE GENOMIC DNA]</scope>
    <source>
        <strain evidence="2 3">FACHB-288</strain>
    </source>
</reference>
<keyword evidence="1" id="KW-0472">Membrane</keyword>
<dbReference type="Proteomes" id="UP000658514">
    <property type="component" value="Unassembled WGS sequence"/>
</dbReference>
<evidence type="ECO:0000313" key="2">
    <source>
        <dbReference type="EMBL" id="MBD2198977.1"/>
    </source>
</evidence>
<dbReference type="EMBL" id="JACJQH010000050">
    <property type="protein sequence ID" value="MBD2198977.1"/>
    <property type="molecule type" value="Genomic_DNA"/>
</dbReference>
<keyword evidence="1" id="KW-0812">Transmembrane</keyword>
<evidence type="ECO:0000256" key="1">
    <source>
        <dbReference type="SAM" id="Phobius"/>
    </source>
</evidence>
<protein>
    <submittedName>
        <fullName evidence="2">Uncharacterized protein</fullName>
    </submittedName>
</protein>
<organism evidence="2 3">
    <name type="scientific">Calothrix parietina FACHB-288</name>
    <dbReference type="NCBI Taxonomy" id="2692896"/>
    <lineage>
        <taxon>Bacteria</taxon>
        <taxon>Bacillati</taxon>
        <taxon>Cyanobacteriota</taxon>
        <taxon>Cyanophyceae</taxon>
        <taxon>Nostocales</taxon>
        <taxon>Calotrichaceae</taxon>
        <taxon>Calothrix</taxon>
    </lineage>
</organism>
<name>A0ABR8AG10_9CYAN</name>
<evidence type="ECO:0000313" key="3">
    <source>
        <dbReference type="Proteomes" id="UP000658514"/>
    </source>
</evidence>
<accession>A0ABR8AG10</accession>
<sequence>MIYLLLALLSGLAWWLISLIIPIPIALVVVPLLVFLLAIISSAVEPEEEENIQANPQEKQRVK</sequence>
<keyword evidence="1" id="KW-1133">Transmembrane helix</keyword>
<dbReference type="RefSeq" id="WP_190547832.1">
    <property type="nucleotide sequence ID" value="NZ_CAWPNO010000085.1"/>
</dbReference>
<proteinExistence type="predicted"/>
<gene>
    <name evidence="2" type="ORF">H6G24_26440</name>
</gene>